<dbReference type="EMBL" id="AYLO01000098">
    <property type="protein sequence ID" value="ESS71459.1"/>
    <property type="molecule type" value="Genomic_DNA"/>
</dbReference>
<dbReference type="InterPro" id="IPR044862">
    <property type="entry name" value="Pro_4_hyd_alph_FE2OG_OXY"/>
</dbReference>
<evidence type="ECO:0000256" key="5">
    <source>
        <dbReference type="ARBA" id="ARBA00023002"/>
    </source>
</evidence>
<dbReference type="RefSeq" id="WP_023495503.1">
    <property type="nucleotide sequence ID" value="NZ_AYLO01000098.1"/>
</dbReference>
<comment type="cofactor">
    <cofactor evidence="7">
        <name>Fe(2+)</name>
        <dbReference type="ChEBI" id="CHEBI:29033"/>
    </cofactor>
    <text evidence="7">Binds 1 Fe(2+) ion per subunit.</text>
</comment>
<sequence length="223" mass="24269">MLLAIENVLSNQELANVRGLYAKARFGDGRVTAGELAAKAKNNLQLAANAAETQVLTGIVHDALHCNPLFVSAALPKVVCPPLFNRYVPGMDFGTHVDNAIRISAVTLRADVSGTLFLSEPEEYSGGELLIEDTYGVQTIKLSAGSLVLYPSSSLHRVEPITDGHRDVAVFWVQSMVRDIAQRSLLFQLDASIQGLRARSPESPEIVSLVSTYHNLLRMWADI</sequence>
<dbReference type="PANTHER" id="PTHR41536">
    <property type="entry name" value="PKHD-TYPE HYDROXYLASE YBIX"/>
    <property type="match status" value="1"/>
</dbReference>
<feature type="binding site" evidence="7">
    <location>
        <position position="166"/>
    </location>
    <ligand>
        <name>2-oxoglutarate</name>
        <dbReference type="ChEBI" id="CHEBI:16810"/>
    </ligand>
</feature>
<keyword evidence="6 7" id="KW-0408">Iron</keyword>
<feature type="domain" description="Fe2OG dioxygenase" evidence="8">
    <location>
        <begin position="78"/>
        <end position="175"/>
    </location>
</feature>
<dbReference type="InterPro" id="IPR023550">
    <property type="entry name" value="PKHD_hydroxylase"/>
</dbReference>
<dbReference type="InterPro" id="IPR006620">
    <property type="entry name" value="Pro_4_hyd_alph"/>
</dbReference>
<evidence type="ECO:0000256" key="4">
    <source>
        <dbReference type="ARBA" id="ARBA00022964"/>
    </source>
</evidence>
<dbReference type="Pfam" id="PF18331">
    <property type="entry name" value="PKHD_C"/>
    <property type="match status" value="1"/>
</dbReference>
<accession>V5BUA1</accession>
<dbReference type="PANTHER" id="PTHR41536:SF1">
    <property type="entry name" value="PKHD-TYPE HYDROXYLASE YBIX"/>
    <property type="match status" value="1"/>
</dbReference>
<keyword evidence="3 7" id="KW-0847">Vitamin C</keyword>
<dbReference type="Gene3D" id="4.10.860.20">
    <property type="entry name" value="Rabenosyn, Rab binding domain"/>
    <property type="match status" value="1"/>
</dbReference>
<evidence type="ECO:0000313" key="9">
    <source>
        <dbReference type="EMBL" id="ESS71459.1"/>
    </source>
</evidence>
<dbReference type="NCBIfam" id="NF003975">
    <property type="entry name" value="PRK05467.1-4"/>
    <property type="match status" value="1"/>
</dbReference>
<dbReference type="GO" id="GO:0016706">
    <property type="term" value="F:2-oxoglutarate-dependent dioxygenase activity"/>
    <property type="evidence" value="ECO:0007669"/>
    <property type="project" value="UniProtKB-UniRule"/>
</dbReference>
<dbReference type="GO" id="GO:0005506">
    <property type="term" value="F:iron ion binding"/>
    <property type="evidence" value="ECO:0007669"/>
    <property type="project" value="UniProtKB-UniRule"/>
</dbReference>
<dbReference type="EC" id="1.14.11.-" evidence="9"/>
<evidence type="ECO:0000256" key="7">
    <source>
        <dbReference type="HAMAP-Rule" id="MF_00657"/>
    </source>
</evidence>
<keyword evidence="10" id="KW-1185">Reference proteome</keyword>
<dbReference type="HAMAP" id="MF_00657">
    <property type="entry name" value="Hydroxyl_YbiX"/>
    <property type="match status" value="1"/>
</dbReference>
<feature type="binding site" evidence="7">
    <location>
        <position position="98"/>
    </location>
    <ligand>
        <name>Fe cation</name>
        <dbReference type="ChEBI" id="CHEBI:24875"/>
    </ligand>
</feature>
<evidence type="ECO:0000313" key="10">
    <source>
        <dbReference type="Proteomes" id="UP000017842"/>
    </source>
</evidence>
<gene>
    <name evidence="9" type="ORF">MGMO_103c00260</name>
</gene>
<evidence type="ECO:0000256" key="1">
    <source>
        <dbReference type="ARBA" id="ARBA00001961"/>
    </source>
</evidence>
<dbReference type="SMART" id="SM00702">
    <property type="entry name" value="P4Hc"/>
    <property type="match status" value="1"/>
</dbReference>
<comment type="cofactor">
    <cofactor evidence="1 7">
        <name>L-ascorbate</name>
        <dbReference type="ChEBI" id="CHEBI:38290"/>
    </cofactor>
</comment>
<dbReference type="Gene3D" id="2.60.120.620">
    <property type="entry name" value="q2cbj1_9rhob like domain"/>
    <property type="match status" value="1"/>
</dbReference>
<evidence type="ECO:0000259" key="8">
    <source>
        <dbReference type="PROSITE" id="PS51471"/>
    </source>
</evidence>
<evidence type="ECO:0000256" key="6">
    <source>
        <dbReference type="ARBA" id="ARBA00023004"/>
    </source>
</evidence>
<dbReference type="NCBIfam" id="NF003974">
    <property type="entry name" value="PRK05467.1-3"/>
    <property type="match status" value="1"/>
</dbReference>
<dbReference type="eggNOG" id="COG3128">
    <property type="taxonomic scope" value="Bacteria"/>
</dbReference>
<dbReference type="GO" id="GO:0031418">
    <property type="term" value="F:L-ascorbic acid binding"/>
    <property type="evidence" value="ECO:0007669"/>
    <property type="project" value="UniProtKB-KW"/>
</dbReference>
<dbReference type="PATRIC" id="fig|1116472.3.peg.2808"/>
<reference evidence="9 10" key="1">
    <citation type="journal article" date="2013" name="Genome Announc.">
        <title>Draft Genome Sequence of the Methanotrophic Gammaproteobacterium Methyloglobulus morosus DSM 22980 Strain KoM1.</title>
        <authorList>
            <person name="Poehlein A."/>
            <person name="Deutzmann J.S."/>
            <person name="Daniel R."/>
            <person name="Simeonova D.D."/>
        </authorList>
    </citation>
    <scope>NUCLEOTIDE SEQUENCE [LARGE SCALE GENOMIC DNA]</scope>
    <source>
        <strain evidence="9 10">KoM1</strain>
    </source>
</reference>
<dbReference type="GO" id="GO:0006879">
    <property type="term" value="P:intracellular iron ion homeostasis"/>
    <property type="evidence" value="ECO:0007669"/>
    <property type="project" value="TreeGrafter"/>
</dbReference>
<dbReference type="InterPro" id="IPR041097">
    <property type="entry name" value="PKHD_C"/>
</dbReference>
<dbReference type="Proteomes" id="UP000017842">
    <property type="component" value="Unassembled WGS sequence"/>
</dbReference>
<organism evidence="9 10">
    <name type="scientific">Methyloglobulus morosus KoM1</name>
    <dbReference type="NCBI Taxonomy" id="1116472"/>
    <lineage>
        <taxon>Bacteria</taxon>
        <taxon>Pseudomonadati</taxon>
        <taxon>Pseudomonadota</taxon>
        <taxon>Gammaproteobacteria</taxon>
        <taxon>Methylococcales</taxon>
        <taxon>Methylococcaceae</taxon>
        <taxon>Methyloglobulus</taxon>
    </lineage>
</organism>
<proteinExistence type="inferred from homology"/>
<evidence type="ECO:0000256" key="3">
    <source>
        <dbReference type="ARBA" id="ARBA00022896"/>
    </source>
</evidence>
<feature type="binding site" evidence="7">
    <location>
        <position position="156"/>
    </location>
    <ligand>
        <name>Fe cation</name>
        <dbReference type="ChEBI" id="CHEBI:24875"/>
    </ligand>
</feature>
<dbReference type="Pfam" id="PF13640">
    <property type="entry name" value="2OG-FeII_Oxy_3"/>
    <property type="match status" value="1"/>
</dbReference>
<dbReference type="STRING" id="1116472.MGMO_103c00260"/>
<keyword evidence="5 7" id="KW-0560">Oxidoreductase</keyword>
<comment type="caution">
    <text evidence="9">The sequence shown here is derived from an EMBL/GenBank/DDBJ whole genome shotgun (WGS) entry which is preliminary data.</text>
</comment>
<dbReference type="InterPro" id="IPR005123">
    <property type="entry name" value="Oxoglu/Fe-dep_dioxygenase_dom"/>
</dbReference>
<dbReference type="GO" id="GO:0006974">
    <property type="term" value="P:DNA damage response"/>
    <property type="evidence" value="ECO:0007669"/>
    <property type="project" value="TreeGrafter"/>
</dbReference>
<protein>
    <submittedName>
        <fullName evidence="9">PKHD-type hydroxylase</fullName>
        <ecNumber evidence="9">1.14.11.-</ecNumber>
    </submittedName>
</protein>
<name>V5BUA1_9GAMM</name>
<keyword evidence="2 7" id="KW-0479">Metal-binding</keyword>
<dbReference type="PROSITE" id="PS51471">
    <property type="entry name" value="FE2OG_OXY"/>
    <property type="match status" value="1"/>
</dbReference>
<dbReference type="AlphaFoldDB" id="V5BUA1"/>
<feature type="binding site" evidence="7">
    <location>
        <position position="96"/>
    </location>
    <ligand>
        <name>Fe cation</name>
        <dbReference type="ChEBI" id="CHEBI:24875"/>
    </ligand>
</feature>
<keyword evidence="4 7" id="KW-0223">Dioxygenase</keyword>
<evidence type="ECO:0000256" key="2">
    <source>
        <dbReference type="ARBA" id="ARBA00022723"/>
    </source>
</evidence>
<dbReference type="OrthoDB" id="9812472at2"/>